<dbReference type="RefSeq" id="WP_145374840.1">
    <property type="nucleotide sequence ID" value="NZ_CP036276.1"/>
</dbReference>
<evidence type="ECO:0000313" key="3">
    <source>
        <dbReference type="EMBL" id="QDU42837.1"/>
    </source>
</evidence>
<feature type="domain" description="DUF1570" evidence="2">
    <location>
        <begin position="225"/>
        <end position="349"/>
    </location>
</feature>
<dbReference type="Proteomes" id="UP000319383">
    <property type="component" value="Chromosome"/>
</dbReference>
<sequence precursor="true">MRAITRHIRICCSVTCIVLAVALPPLFAETVEQVVFRDEQQQQHAVTGRILVEAADGGVMLQSADGAIAAIAAEQIVEREKRDEPFRPLTAEELGAQLKQEFGDRFEITRTKHYLICSDAGAAYADWCGGLLERLYAGFENYWSRRNFEFTEPQFPLTAIVFANQRDFAAFATADAGPETATAKGYYSLKTNRVVLYDLSKMKQNRAARNVAEINRRMARTPFNTATVVHEATHQIAFNCGLHTRYADNPLWFTEGMAMFFETPDLRSRSGWKTIGKLNSVRMNRFKQFGRRRTADSLRTLIESDARLLDAQTAEDAYAESWALSYFLLKTRGDDYADYLKTLAAKKPLRFGTPQERIAEFQSAFGEDLNKLEQEWLRFMQRAK</sequence>
<evidence type="ECO:0000259" key="2">
    <source>
        <dbReference type="Pfam" id="PF07607"/>
    </source>
</evidence>
<gene>
    <name evidence="3" type="ORF">Mal52_13060</name>
</gene>
<dbReference type="EMBL" id="CP036276">
    <property type="protein sequence ID" value="QDU42837.1"/>
    <property type="molecule type" value="Genomic_DNA"/>
</dbReference>
<organism evidence="3 4">
    <name type="scientific">Symmachiella dynata</name>
    <dbReference type="NCBI Taxonomy" id="2527995"/>
    <lineage>
        <taxon>Bacteria</taxon>
        <taxon>Pseudomonadati</taxon>
        <taxon>Planctomycetota</taxon>
        <taxon>Planctomycetia</taxon>
        <taxon>Planctomycetales</taxon>
        <taxon>Planctomycetaceae</taxon>
        <taxon>Symmachiella</taxon>
    </lineage>
</organism>
<protein>
    <recommendedName>
        <fullName evidence="2">DUF1570 domain-containing protein</fullName>
    </recommendedName>
</protein>
<dbReference type="KEGG" id="sdyn:Mal52_13060"/>
<keyword evidence="1" id="KW-0732">Signal</keyword>
<dbReference type="Pfam" id="PF07607">
    <property type="entry name" value="DUF1570"/>
    <property type="match status" value="1"/>
</dbReference>
<name>A0A517ZK55_9PLAN</name>
<evidence type="ECO:0000256" key="1">
    <source>
        <dbReference type="SAM" id="SignalP"/>
    </source>
</evidence>
<dbReference type="InterPro" id="IPR011464">
    <property type="entry name" value="DUF1570"/>
</dbReference>
<accession>A0A517ZK55</accession>
<keyword evidence="4" id="KW-1185">Reference proteome</keyword>
<dbReference type="AlphaFoldDB" id="A0A517ZK55"/>
<proteinExistence type="predicted"/>
<feature type="chain" id="PRO_5022036138" description="DUF1570 domain-containing protein" evidence="1">
    <location>
        <begin position="29"/>
        <end position="384"/>
    </location>
</feature>
<evidence type="ECO:0000313" key="4">
    <source>
        <dbReference type="Proteomes" id="UP000319383"/>
    </source>
</evidence>
<reference evidence="3 4" key="1">
    <citation type="submission" date="2019-02" db="EMBL/GenBank/DDBJ databases">
        <title>Deep-cultivation of Planctomycetes and their phenomic and genomic characterization uncovers novel biology.</title>
        <authorList>
            <person name="Wiegand S."/>
            <person name="Jogler M."/>
            <person name="Boedeker C."/>
            <person name="Pinto D."/>
            <person name="Vollmers J."/>
            <person name="Rivas-Marin E."/>
            <person name="Kohn T."/>
            <person name="Peeters S.H."/>
            <person name="Heuer A."/>
            <person name="Rast P."/>
            <person name="Oberbeckmann S."/>
            <person name="Bunk B."/>
            <person name="Jeske O."/>
            <person name="Meyerdierks A."/>
            <person name="Storesund J.E."/>
            <person name="Kallscheuer N."/>
            <person name="Luecker S."/>
            <person name="Lage O.M."/>
            <person name="Pohl T."/>
            <person name="Merkel B.J."/>
            <person name="Hornburger P."/>
            <person name="Mueller R.-W."/>
            <person name="Bruemmer F."/>
            <person name="Labrenz M."/>
            <person name="Spormann A.M."/>
            <person name="Op den Camp H."/>
            <person name="Overmann J."/>
            <person name="Amann R."/>
            <person name="Jetten M.S.M."/>
            <person name="Mascher T."/>
            <person name="Medema M.H."/>
            <person name="Devos D.P."/>
            <person name="Kaster A.-K."/>
            <person name="Ovreas L."/>
            <person name="Rohde M."/>
            <person name="Galperin M.Y."/>
            <person name="Jogler C."/>
        </authorList>
    </citation>
    <scope>NUCLEOTIDE SEQUENCE [LARGE SCALE GENOMIC DNA]</scope>
    <source>
        <strain evidence="3 4">Mal52</strain>
    </source>
</reference>
<feature type="signal peptide" evidence="1">
    <location>
        <begin position="1"/>
        <end position="28"/>
    </location>
</feature>